<reference evidence="4" key="1">
    <citation type="submission" date="2019-04" db="EMBL/GenBank/DDBJ databases">
        <title>Friends and foes A comparative genomics studyof 23 Aspergillus species from section Flavi.</title>
        <authorList>
            <consortium name="DOE Joint Genome Institute"/>
            <person name="Kjaerbolling I."/>
            <person name="Vesth T."/>
            <person name="Frisvad J.C."/>
            <person name="Nybo J.L."/>
            <person name="Theobald S."/>
            <person name="Kildgaard S."/>
            <person name="Isbrandt T."/>
            <person name="Kuo A."/>
            <person name="Sato A."/>
            <person name="Lyhne E.K."/>
            <person name="Kogle M.E."/>
            <person name="Wiebenga A."/>
            <person name="Kun R.S."/>
            <person name="Lubbers R.J."/>
            <person name="Makela M.R."/>
            <person name="Barry K."/>
            <person name="Chovatia M."/>
            <person name="Clum A."/>
            <person name="Daum C."/>
            <person name="Haridas S."/>
            <person name="He G."/>
            <person name="LaButti K."/>
            <person name="Lipzen A."/>
            <person name="Mondo S."/>
            <person name="Riley R."/>
            <person name="Salamov A."/>
            <person name="Simmons B.A."/>
            <person name="Magnuson J.K."/>
            <person name="Henrissat B."/>
            <person name="Mortensen U.H."/>
            <person name="Larsen T.O."/>
            <person name="Devries R.P."/>
            <person name="Grigoriev I.V."/>
            <person name="Machida M."/>
            <person name="Baker S.E."/>
            <person name="Andersen M.R."/>
        </authorList>
    </citation>
    <scope>NUCLEOTIDE SEQUENCE [LARGE SCALE GENOMIC DNA]</scope>
    <source>
        <strain evidence="4">CBS 553.77</strain>
    </source>
</reference>
<feature type="compositionally biased region" description="Low complexity" evidence="1">
    <location>
        <begin position="189"/>
        <end position="224"/>
    </location>
</feature>
<dbReference type="GO" id="GO:0007232">
    <property type="term" value="P:osmosensory signaling pathway via Sho1 osmosensor"/>
    <property type="evidence" value="ECO:0007669"/>
    <property type="project" value="InterPro"/>
</dbReference>
<dbReference type="PANTHER" id="PTHR35778:SF1">
    <property type="entry name" value="SIGNALING MUCIN HKR1-RELATED"/>
    <property type="match status" value="1"/>
</dbReference>
<evidence type="ECO:0008006" key="5">
    <source>
        <dbReference type="Google" id="ProtNLM"/>
    </source>
</evidence>
<dbReference type="GO" id="GO:0031505">
    <property type="term" value="P:fungal-type cell wall organization"/>
    <property type="evidence" value="ECO:0007669"/>
    <property type="project" value="TreeGrafter"/>
</dbReference>
<feature type="region of interest" description="Disordered" evidence="1">
    <location>
        <begin position="148"/>
        <end position="404"/>
    </location>
</feature>
<dbReference type="GO" id="GO:0005576">
    <property type="term" value="C:extracellular region"/>
    <property type="evidence" value="ECO:0007669"/>
    <property type="project" value="TreeGrafter"/>
</dbReference>
<feature type="compositionally biased region" description="Low complexity" evidence="1">
    <location>
        <begin position="373"/>
        <end position="390"/>
    </location>
</feature>
<dbReference type="OrthoDB" id="3366093at2759"/>
<sequence>LPSSSAVNTATSGIIPTAIAGSSAVSSVLTPSAASSTGLVSGLLSDVLPGSSTTNIPVSTGQRTSIDVIPTQSAVSPSVATPSGPVDSGLLSGASSSQPTSNEVIPTPSALLPLVTSPSAVVSSGLLGSELPSGLLPTSTTSAVMTSAVQDGSSTPVATPTGSGVLSETMTSSGLPPTIPISIPPTAPTPTVEVTPEPSNSVISGVSTSSGSTSSSPVIPGGSSETQTLTLGPSGPLTSPAALTPTSGVAIPTDSTDSSGSSMPSASSSILVSSPNPTDVSTEPSTPSSINTPTPIASTTSASMSTAQSTTEQPKTTENPAETTQATASQPTTAQPTTAQPTTAQPTAAQPTTTSETTDWVPSTILVEPPSPTTQNTATHSTTTTAPTQTQLPGSISPANIPIEPPADSTLIQLGFNGKLRYSFVATTPLSSSQIFLYIPIGLEYALQILRKEVSMLAIQPYNNSKSTGYVATVAMAYIPTTEVESLRKMLNNPNSALYQQADASAKALMSMIDPSIPLVVGESGSITGSSGPSNLNGSGGNTNGGNGNGANDPNSDAGASSSGSARASSVGIGVGVVAGAAAYGAGMFWVARRYRKKRQLHQRSSSNVEQMSEGRAAGSLFVPGGGMSRNSHNSRGTARTQMISAPVMAENSLGWN</sequence>
<feature type="region of interest" description="Disordered" evidence="1">
    <location>
        <begin position="528"/>
        <end position="565"/>
    </location>
</feature>
<evidence type="ECO:0000256" key="1">
    <source>
        <dbReference type="SAM" id="MobiDB-lite"/>
    </source>
</evidence>
<feature type="non-terminal residue" evidence="3">
    <location>
        <position position="1"/>
    </location>
</feature>
<feature type="compositionally biased region" description="Low complexity" evidence="1">
    <location>
        <begin position="320"/>
        <end position="358"/>
    </location>
</feature>
<protein>
    <recommendedName>
        <fullName evidence="5">Mucin family signaling protein Msb2</fullName>
    </recommendedName>
</protein>
<evidence type="ECO:0000313" key="4">
    <source>
        <dbReference type="Proteomes" id="UP000327118"/>
    </source>
</evidence>
<keyword evidence="2" id="KW-0472">Membrane</keyword>
<feature type="transmembrane region" description="Helical" evidence="2">
    <location>
        <begin position="571"/>
        <end position="592"/>
    </location>
</feature>
<feature type="compositionally biased region" description="Polar residues" evidence="1">
    <location>
        <begin position="629"/>
        <end position="639"/>
    </location>
</feature>
<feature type="compositionally biased region" description="Low complexity" evidence="1">
    <location>
        <begin position="550"/>
        <end position="565"/>
    </location>
</feature>
<keyword evidence="4" id="KW-1185">Reference proteome</keyword>
<proteinExistence type="predicted"/>
<evidence type="ECO:0000313" key="3">
    <source>
        <dbReference type="EMBL" id="KAE8348199.1"/>
    </source>
</evidence>
<dbReference type="GO" id="GO:0005886">
    <property type="term" value="C:plasma membrane"/>
    <property type="evidence" value="ECO:0007669"/>
    <property type="project" value="InterPro"/>
</dbReference>
<feature type="compositionally biased region" description="Polar residues" evidence="1">
    <location>
        <begin position="93"/>
        <end position="103"/>
    </location>
</feature>
<name>A0A5N6YUX3_9EURO</name>
<dbReference type="GO" id="GO:0030010">
    <property type="term" value="P:establishment of cell polarity"/>
    <property type="evidence" value="ECO:0007669"/>
    <property type="project" value="TreeGrafter"/>
</dbReference>
<feature type="compositionally biased region" description="Low complexity" evidence="1">
    <location>
        <begin position="255"/>
        <end position="274"/>
    </location>
</feature>
<dbReference type="GO" id="GO:0006972">
    <property type="term" value="P:hyperosmotic response"/>
    <property type="evidence" value="ECO:0007669"/>
    <property type="project" value="TreeGrafter"/>
</dbReference>
<keyword evidence="2" id="KW-1133">Transmembrane helix</keyword>
<feature type="region of interest" description="Disordered" evidence="1">
    <location>
        <begin position="73"/>
        <end position="103"/>
    </location>
</feature>
<feature type="compositionally biased region" description="Pro residues" evidence="1">
    <location>
        <begin position="177"/>
        <end position="188"/>
    </location>
</feature>
<dbReference type="PANTHER" id="PTHR35778">
    <property type="entry name" value="SIGNALING MUCIN HKR1-RELATED"/>
    <property type="match status" value="1"/>
</dbReference>
<feature type="compositionally biased region" description="Low complexity" evidence="1">
    <location>
        <begin position="281"/>
        <end position="311"/>
    </location>
</feature>
<dbReference type="AlphaFoldDB" id="A0A5N6YUX3"/>
<dbReference type="GO" id="GO:0001402">
    <property type="term" value="P:signal transduction involved in filamentous growth"/>
    <property type="evidence" value="ECO:0007669"/>
    <property type="project" value="TreeGrafter"/>
</dbReference>
<feature type="compositionally biased region" description="Polar residues" evidence="1">
    <location>
        <begin position="150"/>
        <end position="170"/>
    </location>
</feature>
<dbReference type="EMBL" id="ML739647">
    <property type="protein sequence ID" value="KAE8348199.1"/>
    <property type="molecule type" value="Genomic_DNA"/>
</dbReference>
<organism evidence="3 4">
    <name type="scientific">Aspergillus coremiiformis</name>
    <dbReference type="NCBI Taxonomy" id="138285"/>
    <lineage>
        <taxon>Eukaryota</taxon>
        <taxon>Fungi</taxon>
        <taxon>Dikarya</taxon>
        <taxon>Ascomycota</taxon>
        <taxon>Pezizomycotina</taxon>
        <taxon>Eurotiomycetes</taxon>
        <taxon>Eurotiomycetidae</taxon>
        <taxon>Eurotiales</taxon>
        <taxon>Aspergillaceae</taxon>
        <taxon>Aspergillus</taxon>
        <taxon>Aspergillus subgen. Circumdati</taxon>
    </lineage>
</organism>
<gene>
    <name evidence="3" type="ORF">BDV28DRAFT_153094</name>
</gene>
<dbReference type="Proteomes" id="UP000327118">
    <property type="component" value="Unassembled WGS sequence"/>
</dbReference>
<feature type="compositionally biased region" description="Low complexity" evidence="1">
    <location>
        <begin position="528"/>
        <end position="537"/>
    </location>
</feature>
<dbReference type="GO" id="GO:0030427">
    <property type="term" value="C:site of polarized growth"/>
    <property type="evidence" value="ECO:0007669"/>
    <property type="project" value="TreeGrafter"/>
</dbReference>
<dbReference type="GO" id="GO:0005034">
    <property type="term" value="F:osmosensor activity"/>
    <property type="evidence" value="ECO:0007669"/>
    <property type="project" value="InterPro"/>
</dbReference>
<accession>A0A5N6YUX3</accession>
<keyword evidence="2" id="KW-0812">Transmembrane</keyword>
<dbReference type="InterPro" id="IPR039295">
    <property type="entry name" value="MSB2"/>
</dbReference>
<dbReference type="GO" id="GO:0009986">
    <property type="term" value="C:cell surface"/>
    <property type="evidence" value="ECO:0007669"/>
    <property type="project" value="TreeGrafter"/>
</dbReference>
<feature type="region of interest" description="Disordered" evidence="1">
    <location>
        <begin position="601"/>
        <end position="639"/>
    </location>
</feature>
<evidence type="ECO:0000256" key="2">
    <source>
        <dbReference type="SAM" id="Phobius"/>
    </source>
</evidence>
<feature type="compositionally biased region" description="Gly residues" evidence="1">
    <location>
        <begin position="538"/>
        <end position="549"/>
    </location>
</feature>